<keyword evidence="2" id="KW-1185">Reference proteome</keyword>
<proteinExistence type="predicted"/>
<gene>
    <name evidence="1" type="primary">pglD</name>
    <name evidence="1" type="ORF">FVB9532_02599</name>
</gene>
<name>A0AC61Y9Y2_9FLAO</name>
<keyword evidence="1" id="KW-0808">Transferase</keyword>
<sequence>MLVVGAKSMAKELLGLLIDNHDANNLNIAFFDNINKDIPPKLYDKFDVITNYQEAQEYLKINPKFTLGIGNPELRRKMFEKFKSLGGQFTSVISKQSIISDFGTTIGEGALIMPGVVITNDVKIGKGVLININTSISHDAEIGDFSEIACGVVIPGRCKLGEEVFIGSNATINPDIKIGAGAIIGSGAVVVKDVPENAVMIGNPARILKYSKDEG</sequence>
<dbReference type="EC" id="2.3.1.203" evidence="1"/>
<dbReference type="EMBL" id="CABVMM010000010">
    <property type="protein sequence ID" value="VVV01309.1"/>
    <property type="molecule type" value="Genomic_DNA"/>
</dbReference>
<accession>A0AC61Y9Y2</accession>
<evidence type="ECO:0000313" key="1">
    <source>
        <dbReference type="EMBL" id="VVV01309.1"/>
    </source>
</evidence>
<comment type="caution">
    <text evidence="1">The sequence shown here is derived from an EMBL/GenBank/DDBJ whole genome shotgun (WGS) entry which is preliminary data.</text>
</comment>
<protein>
    <submittedName>
        <fullName evidence="1">UDP-N-acetylbacillosamine N-acetyltransferase</fullName>
        <ecNumber evidence="1">2.3.1.203</ecNumber>
    </submittedName>
</protein>
<dbReference type="Proteomes" id="UP000356253">
    <property type="component" value="Unassembled WGS sequence"/>
</dbReference>
<organism evidence="1 2">
    <name type="scientific">Mesonia oceanica</name>
    <dbReference type="NCBI Taxonomy" id="2687242"/>
    <lineage>
        <taxon>Bacteria</taxon>
        <taxon>Pseudomonadati</taxon>
        <taxon>Bacteroidota</taxon>
        <taxon>Flavobacteriia</taxon>
        <taxon>Flavobacteriales</taxon>
        <taxon>Flavobacteriaceae</taxon>
        <taxon>Mesonia</taxon>
    </lineage>
</organism>
<keyword evidence="1" id="KW-0012">Acyltransferase</keyword>
<evidence type="ECO:0000313" key="2">
    <source>
        <dbReference type="Proteomes" id="UP000356253"/>
    </source>
</evidence>
<reference evidence="1" key="1">
    <citation type="submission" date="2019-09" db="EMBL/GenBank/DDBJ databases">
        <authorList>
            <person name="Rodrigo-Torres L."/>
            <person name="Arahal R. D."/>
            <person name="Lucena T."/>
        </authorList>
    </citation>
    <scope>NUCLEOTIDE SEQUENCE</scope>
    <source>
        <strain evidence="1">ISS653</strain>
    </source>
</reference>